<evidence type="ECO:0000256" key="1">
    <source>
        <dbReference type="SAM" id="SignalP"/>
    </source>
</evidence>
<gene>
    <name evidence="2" type="ORF">GCM10007384_15390</name>
</gene>
<dbReference type="EMBL" id="BMWS01000008">
    <property type="protein sequence ID" value="GGX14706.1"/>
    <property type="molecule type" value="Genomic_DNA"/>
</dbReference>
<dbReference type="AlphaFoldDB" id="A0A918JTS8"/>
<evidence type="ECO:0000313" key="3">
    <source>
        <dbReference type="Proteomes" id="UP000601108"/>
    </source>
</evidence>
<keyword evidence="3" id="KW-1185">Reference proteome</keyword>
<evidence type="ECO:0008006" key="4">
    <source>
        <dbReference type="Google" id="ProtNLM"/>
    </source>
</evidence>
<proteinExistence type="predicted"/>
<keyword evidence="1" id="KW-0732">Signal</keyword>
<feature type="chain" id="PRO_5037633597" description="DUF4302 domain-containing protein" evidence="1">
    <location>
        <begin position="22"/>
        <end position="443"/>
    </location>
</feature>
<feature type="signal peptide" evidence="1">
    <location>
        <begin position="1"/>
        <end position="21"/>
    </location>
</feature>
<comment type="caution">
    <text evidence="2">The sequence shown here is derived from an EMBL/GenBank/DDBJ whole genome shotgun (WGS) entry which is preliminary data.</text>
</comment>
<dbReference type="Proteomes" id="UP000601108">
    <property type="component" value="Unassembled WGS sequence"/>
</dbReference>
<organism evidence="2 3">
    <name type="scientific">Aquimarina muelleri</name>
    <dbReference type="NCBI Taxonomy" id="279356"/>
    <lineage>
        <taxon>Bacteria</taxon>
        <taxon>Pseudomonadati</taxon>
        <taxon>Bacteroidota</taxon>
        <taxon>Flavobacteriia</taxon>
        <taxon>Flavobacteriales</taxon>
        <taxon>Flavobacteriaceae</taxon>
        <taxon>Aquimarina</taxon>
    </lineage>
</organism>
<protein>
    <recommendedName>
        <fullName evidence="4">DUF4302 domain-containing protein</fullName>
    </recommendedName>
</protein>
<evidence type="ECO:0000313" key="2">
    <source>
        <dbReference type="EMBL" id="GGX14706.1"/>
    </source>
</evidence>
<dbReference type="RefSeq" id="WP_027411768.1">
    <property type="nucleotide sequence ID" value="NZ_BMWS01000008.1"/>
</dbReference>
<name>A0A918JTS8_9FLAO</name>
<dbReference type="PROSITE" id="PS51257">
    <property type="entry name" value="PROKAR_LIPOPROTEIN"/>
    <property type="match status" value="1"/>
</dbReference>
<sequence>MLKNIKIYTLLLITLGFIACSTDNEVEPLFNQDIDTRVDTLLKSYKSTLTAPEFGWKVVYQPKNSVGFYNILLNFNQDNTVEIVSDYQGGTQDFETTYRVGKSHFPELVLENYSTFHNLFEVANFSLQAEFEFIFENVADNKIEFRSKSDKGEEVTKIVFEKAISGDKERIMGLRESFDEVALGHETNSFLRNIIVTDPAAAPTDPPIFSGTFSFSELDRTGIITTFDQSTGKIASTSYVVSISDTGFSFTTPFKVNGVDITTFSFVEADNNFISEDGNLNTIIGYNLAPVATALVPQLFSDDVDTFDTRFPRYLYFDDTSGNFLKLTSPDFLHLTKSINAPVLDIRMNWFGPDVHGIIVNGLSEPLTLAFNIAKIPGQKIVLQYLGSTNNAIINEAESLLNLLRDGAGWYVQQTNESRFRNNPSFSLTSVSFPNFRFSIYGI</sequence>
<dbReference type="Pfam" id="PF14135">
    <property type="entry name" value="DUF4302"/>
    <property type="match status" value="1"/>
</dbReference>
<accession>A0A918JTS8</accession>
<reference evidence="2 3" key="1">
    <citation type="journal article" date="2014" name="Int. J. Syst. Evol. Microbiol.">
        <title>Complete genome sequence of Corynebacterium casei LMG S-19264T (=DSM 44701T), isolated from a smear-ripened cheese.</title>
        <authorList>
            <consortium name="US DOE Joint Genome Institute (JGI-PGF)"/>
            <person name="Walter F."/>
            <person name="Albersmeier A."/>
            <person name="Kalinowski J."/>
            <person name="Ruckert C."/>
        </authorList>
    </citation>
    <scope>NUCLEOTIDE SEQUENCE [LARGE SCALE GENOMIC DNA]</scope>
    <source>
        <strain evidence="2 3">KCTC 12285</strain>
    </source>
</reference>
<dbReference type="InterPro" id="IPR025396">
    <property type="entry name" value="DUF4302"/>
</dbReference>